<comment type="similarity">
    <text evidence="1 5">Belongs to the dUTPase family.</text>
</comment>
<dbReference type="GO" id="GO:0006226">
    <property type="term" value="P:dUMP biosynthetic process"/>
    <property type="evidence" value="ECO:0007669"/>
    <property type="project" value="UniProtKB-UniRule"/>
</dbReference>
<evidence type="ECO:0000256" key="4">
    <source>
        <dbReference type="ARBA" id="ARBA00047686"/>
    </source>
</evidence>
<dbReference type="InterPro" id="IPR008181">
    <property type="entry name" value="dUTPase"/>
</dbReference>
<dbReference type="GO" id="GO:0046081">
    <property type="term" value="P:dUTP catabolic process"/>
    <property type="evidence" value="ECO:0007669"/>
    <property type="project" value="InterPro"/>
</dbReference>
<comment type="cofactor">
    <cofactor evidence="5">
        <name>Mg(2+)</name>
        <dbReference type="ChEBI" id="CHEBI:18420"/>
    </cofactor>
</comment>
<feature type="binding site" evidence="5">
    <location>
        <begin position="62"/>
        <end position="64"/>
    </location>
    <ligand>
        <name>substrate</name>
    </ligand>
</feature>
<dbReference type="HAMAP" id="MF_00116">
    <property type="entry name" value="dUTPase_bact"/>
    <property type="match status" value="1"/>
</dbReference>
<dbReference type="GeneID" id="64218901"/>
<evidence type="ECO:0000313" key="7">
    <source>
        <dbReference type="EMBL" id="AVF26348.1"/>
    </source>
</evidence>
<dbReference type="NCBIfam" id="TIGR00576">
    <property type="entry name" value="dut"/>
    <property type="match status" value="1"/>
</dbReference>
<dbReference type="UniPathway" id="UPA00610">
    <property type="reaction ID" value="UER00666"/>
</dbReference>
<evidence type="ECO:0000256" key="2">
    <source>
        <dbReference type="ARBA" id="ARBA00022801"/>
    </source>
</evidence>
<feature type="domain" description="dUTPase-like" evidence="6">
    <location>
        <begin position="12"/>
        <end position="96"/>
    </location>
</feature>
<feature type="binding site" evidence="5">
    <location>
        <position position="75"/>
    </location>
    <ligand>
        <name>substrate</name>
    </ligand>
</feature>
<comment type="function">
    <text evidence="5">This enzyme is involved in nucleotide metabolism: it produces dUMP, the immediate precursor of thymidine nucleotides and it decreases the intracellular concentration of dUTP so that uracil cannot be incorporated into DNA.</text>
</comment>
<dbReference type="PANTHER" id="PTHR11241">
    <property type="entry name" value="DEOXYURIDINE 5'-TRIPHOSPHATE NUCLEOTIDOHYDROLASE"/>
    <property type="match status" value="1"/>
</dbReference>
<evidence type="ECO:0000256" key="3">
    <source>
        <dbReference type="ARBA" id="ARBA00023080"/>
    </source>
</evidence>
<keyword evidence="3 5" id="KW-0546">Nucleotide metabolism</keyword>
<keyword evidence="5" id="KW-0460">Magnesium</keyword>
<organism evidence="7 8">
    <name type="scientific">Paenibacillus larvae subsp. larvae</name>
    <dbReference type="NCBI Taxonomy" id="147375"/>
    <lineage>
        <taxon>Bacteria</taxon>
        <taxon>Bacillati</taxon>
        <taxon>Bacillota</taxon>
        <taxon>Bacilli</taxon>
        <taxon>Bacillales</taxon>
        <taxon>Paenibacillaceae</taxon>
        <taxon>Paenibacillus</taxon>
    </lineage>
</organism>
<accession>A0A2L1U0F3</accession>
<dbReference type="EC" id="3.6.1.23" evidence="5"/>
<dbReference type="CDD" id="cd07557">
    <property type="entry name" value="trimeric_dUTPase"/>
    <property type="match status" value="1"/>
</dbReference>
<dbReference type="Pfam" id="PF00692">
    <property type="entry name" value="dUTPase"/>
    <property type="match status" value="2"/>
</dbReference>
<sequence length="175" mass="18861">MEVKIKKLHPDAVIPQYATAGAAGFDLVAVEDRLIQPGETKTVSTGLAFEIPEGYEIQIRPRSGVSVRTPLRIPNAPGTIDHDYRGEVKVLLSNTSHPMYSPGLFLRTIDGDALLDFTVAGLEFETGSYIVQKGDRIAQGIIAPVERAEFTVVGELSETKRGAGGFGHTGVKKNE</sequence>
<evidence type="ECO:0000259" key="6">
    <source>
        <dbReference type="Pfam" id="PF00692"/>
    </source>
</evidence>
<proteinExistence type="inferred from homology"/>
<dbReference type="Gene3D" id="2.70.40.10">
    <property type="match status" value="1"/>
</dbReference>
<dbReference type="SUPFAM" id="SSF51283">
    <property type="entry name" value="dUTPase-like"/>
    <property type="match status" value="1"/>
</dbReference>
<feature type="binding site" evidence="5">
    <location>
        <begin position="79"/>
        <end position="81"/>
    </location>
    <ligand>
        <name>substrate</name>
    </ligand>
</feature>
<dbReference type="RefSeq" id="WP_079940649.1">
    <property type="nucleotide sequence ID" value="NZ_CP019655.1"/>
</dbReference>
<feature type="domain" description="dUTPase-like" evidence="6">
    <location>
        <begin position="130"/>
        <end position="170"/>
    </location>
</feature>
<dbReference type="InterPro" id="IPR033704">
    <property type="entry name" value="dUTPase_trimeric"/>
</dbReference>
<gene>
    <name evidence="7" type="primary">dut2</name>
    <name evidence="5" type="synonym">dut</name>
    <name evidence="7" type="ORF">ERICIII_02187</name>
</gene>
<comment type="caution">
    <text evidence="5">Lacks conserved residue(s) required for the propagation of feature annotation.</text>
</comment>
<keyword evidence="5" id="KW-0479">Metal-binding</keyword>
<dbReference type="InterPro" id="IPR029054">
    <property type="entry name" value="dUTPase-like"/>
</dbReference>
<comment type="catalytic activity">
    <reaction evidence="4 5">
        <text>dUTP + H2O = dUMP + diphosphate + H(+)</text>
        <dbReference type="Rhea" id="RHEA:10248"/>
        <dbReference type="ChEBI" id="CHEBI:15377"/>
        <dbReference type="ChEBI" id="CHEBI:15378"/>
        <dbReference type="ChEBI" id="CHEBI:33019"/>
        <dbReference type="ChEBI" id="CHEBI:61555"/>
        <dbReference type="ChEBI" id="CHEBI:246422"/>
        <dbReference type="EC" id="3.6.1.23"/>
    </reaction>
</comment>
<evidence type="ECO:0000256" key="1">
    <source>
        <dbReference type="ARBA" id="ARBA00006581"/>
    </source>
</evidence>
<protein>
    <recommendedName>
        <fullName evidence="5">Deoxyuridine 5'-triphosphate nucleotidohydrolase</fullName>
        <shortName evidence="5">dUTPase</shortName>
        <ecNumber evidence="5">3.6.1.23</ecNumber>
    </recommendedName>
    <alternativeName>
        <fullName evidence="5">dUTP pyrophosphatase</fullName>
    </alternativeName>
</protein>
<dbReference type="Proteomes" id="UP000239833">
    <property type="component" value="Chromosome"/>
</dbReference>
<dbReference type="GO" id="GO:0000287">
    <property type="term" value="F:magnesium ion binding"/>
    <property type="evidence" value="ECO:0007669"/>
    <property type="project" value="UniProtKB-UniRule"/>
</dbReference>
<comment type="pathway">
    <text evidence="5">Pyrimidine metabolism; dUMP biosynthesis; dUMP from dCTP (dUTP route): step 2/2.</text>
</comment>
<dbReference type="InterPro" id="IPR036157">
    <property type="entry name" value="dUTPase-like_sf"/>
</dbReference>
<reference evidence="8" key="1">
    <citation type="submission" date="2017-02" db="EMBL/GenBank/DDBJ databases">
        <title>Delineation of Paenibacillus larvae strains originating from foulbrood outbreaks.</title>
        <authorList>
            <person name="Beims H."/>
            <person name="Bunk B."/>
            <person name="Sproeer C."/>
            <person name="Mohr K.I."/>
            <person name="Pradella S."/>
            <person name="Guenther G."/>
            <person name="Rohde M."/>
            <person name="von der Ohe W."/>
            <person name="Steinert M."/>
        </authorList>
    </citation>
    <scope>NUCLEOTIDE SEQUENCE [LARGE SCALE GENOMIC DNA]</scope>
    <source>
        <strain evidence="8">Eric_III</strain>
    </source>
</reference>
<dbReference type="NCBIfam" id="NF001862">
    <property type="entry name" value="PRK00601.1"/>
    <property type="match status" value="1"/>
</dbReference>
<evidence type="ECO:0000313" key="8">
    <source>
        <dbReference type="Proteomes" id="UP000239833"/>
    </source>
</evidence>
<name>A0A2L1U0F3_9BACL</name>
<dbReference type="EMBL" id="CP019655">
    <property type="protein sequence ID" value="AVF26348.1"/>
    <property type="molecule type" value="Genomic_DNA"/>
</dbReference>
<dbReference type="PANTHER" id="PTHR11241:SF0">
    <property type="entry name" value="DEOXYURIDINE 5'-TRIPHOSPHATE NUCLEOTIDOHYDROLASE"/>
    <property type="match status" value="1"/>
</dbReference>
<keyword evidence="2 5" id="KW-0378">Hydrolase</keyword>
<evidence type="ECO:0000256" key="5">
    <source>
        <dbReference type="HAMAP-Rule" id="MF_00116"/>
    </source>
</evidence>
<dbReference type="AlphaFoldDB" id="A0A2L1U0F3"/>
<dbReference type="GO" id="GO:0004170">
    <property type="term" value="F:dUTP diphosphatase activity"/>
    <property type="evidence" value="ECO:0007669"/>
    <property type="project" value="UniProtKB-UniRule"/>
</dbReference>